<organism evidence="2 3">
    <name type="scientific">Monilinia fructicola</name>
    <name type="common">Brown rot fungus</name>
    <name type="synonym">Ciboria fructicola</name>
    <dbReference type="NCBI Taxonomy" id="38448"/>
    <lineage>
        <taxon>Eukaryota</taxon>
        <taxon>Fungi</taxon>
        <taxon>Dikarya</taxon>
        <taxon>Ascomycota</taxon>
        <taxon>Pezizomycotina</taxon>
        <taxon>Leotiomycetes</taxon>
        <taxon>Helotiales</taxon>
        <taxon>Sclerotiniaceae</taxon>
        <taxon>Monilinia</taxon>
    </lineage>
</organism>
<accession>A0A5M9K1R0</accession>
<feature type="compositionally biased region" description="Pro residues" evidence="1">
    <location>
        <begin position="33"/>
        <end position="51"/>
    </location>
</feature>
<name>A0A5M9K1R0_MONFR</name>
<evidence type="ECO:0000256" key="1">
    <source>
        <dbReference type="SAM" id="MobiDB-lite"/>
    </source>
</evidence>
<feature type="region of interest" description="Disordered" evidence="1">
    <location>
        <begin position="29"/>
        <end position="73"/>
    </location>
</feature>
<protein>
    <submittedName>
        <fullName evidence="2">Uncharacterized protein</fullName>
    </submittedName>
</protein>
<dbReference type="AlphaFoldDB" id="A0A5M9K1R0"/>
<comment type="caution">
    <text evidence="2">The sequence shown here is derived from an EMBL/GenBank/DDBJ whole genome shotgun (WGS) entry which is preliminary data.</text>
</comment>
<evidence type="ECO:0000313" key="3">
    <source>
        <dbReference type="Proteomes" id="UP000322873"/>
    </source>
</evidence>
<feature type="compositionally biased region" description="Basic and acidic residues" evidence="1">
    <location>
        <begin position="54"/>
        <end position="73"/>
    </location>
</feature>
<reference evidence="2 3" key="1">
    <citation type="submission" date="2019-06" db="EMBL/GenBank/DDBJ databases">
        <title>Genome Sequence of the Brown Rot Fungal Pathogen Monilinia fructicola.</title>
        <authorList>
            <person name="De Miccolis Angelini R.M."/>
            <person name="Landi L."/>
            <person name="Abate D."/>
            <person name="Pollastro S."/>
            <person name="Romanazzi G."/>
            <person name="Faretra F."/>
        </authorList>
    </citation>
    <scope>NUCLEOTIDE SEQUENCE [LARGE SCALE GENOMIC DNA]</scope>
    <source>
        <strain evidence="2 3">Mfrc123</strain>
    </source>
</reference>
<evidence type="ECO:0000313" key="2">
    <source>
        <dbReference type="EMBL" id="KAA8573922.1"/>
    </source>
</evidence>
<proteinExistence type="predicted"/>
<keyword evidence="3" id="KW-1185">Reference proteome</keyword>
<sequence length="230" mass="23088">MDIQTYIHTYIQTNIPDTASPSRRHPLIHIRAPLPPPLAPAPPIRPAPPGKLPQQDEARQDQDDEGRDGRHQDLLLRDVVHGGLAARVRTRGVGAAGGPAILRLERVEVEPDSCVAGVGVGVEVEGGREAPRGVRELCVFEGGARGGEGVGWWAGLGGVGVGDGVGGEGPVGGLGGGAAGGVQLGGAVGCVPMGGGGVEGGAAEEGVAGVGGGEKLRGSLGAQDQMEEWV</sequence>
<gene>
    <name evidence="2" type="ORF">EYC84_005467</name>
</gene>
<dbReference type="EMBL" id="VICG01000003">
    <property type="protein sequence ID" value="KAA8573922.1"/>
    <property type="molecule type" value="Genomic_DNA"/>
</dbReference>
<dbReference type="Proteomes" id="UP000322873">
    <property type="component" value="Unassembled WGS sequence"/>
</dbReference>